<proteinExistence type="predicted"/>
<dbReference type="Proteomes" id="UP001221142">
    <property type="component" value="Unassembled WGS sequence"/>
</dbReference>
<organism evidence="1 2">
    <name type="scientific">Roridomyces roridus</name>
    <dbReference type="NCBI Taxonomy" id="1738132"/>
    <lineage>
        <taxon>Eukaryota</taxon>
        <taxon>Fungi</taxon>
        <taxon>Dikarya</taxon>
        <taxon>Basidiomycota</taxon>
        <taxon>Agaricomycotina</taxon>
        <taxon>Agaricomycetes</taxon>
        <taxon>Agaricomycetidae</taxon>
        <taxon>Agaricales</taxon>
        <taxon>Marasmiineae</taxon>
        <taxon>Mycenaceae</taxon>
        <taxon>Roridomyces</taxon>
    </lineage>
</organism>
<evidence type="ECO:0008006" key="3">
    <source>
        <dbReference type="Google" id="ProtNLM"/>
    </source>
</evidence>
<gene>
    <name evidence="1" type="ORF">FB45DRAFT_909369</name>
</gene>
<sequence>MSRCPRLRSLSFVLTSHFDITSVGQLPFVDHHLLQTLHLSGGGTALPTLLERISVPQLKGLELVTEMGDSWVVAPRRDSFSEPSLIRFLTTVPLLESLSLTTGHISLVSFTEILLHLPLSLQHLHINADKHASRYYPESPVDFLASLVVPGSTIPLPLLRDFDIAVDGEEDISDETLLQFIIARASTLKRVKINFKRRMDFNIHDALSSLIENGLDFAVTYTTPKIHKYSPWTGLPDGRSILIV</sequence>
<evidence type="ECO:0000313" key="1">
    <source>
        <dbReference type="EMBL" id="KAJ7634617.1"/>
    </source>
</evidence>
<protein>
    <recommendedName>
        <fullName evidence="3">F-box domain-containing protein</fullName>
    </recommendedName>
</protein>
<dbReference type="Gene3D" id="3.80.10.10">
    <property type="entry name" value="Ribonuclease Inhibitor"/>
    <property type="match status" value="1"/>
</dbReference>
<accession>A0AAD7BZ52</accession>
<keyword evidence="2" id="KW-1185">Reference proteome</keyword>
<comment type="caution">
    <text evidence="1">The sequence shown here is derived from an EMBL/GenBank/DDBJ whole genome shotgun (WGS) entry which is preliminary data.</text>
</comment>
<dbReference type="InterPro" id="IPR032675">
    <property type="entry name" value="LRR_dom_sf"/>
</dbReference>
<name>A0AAD7BZ52_9AGAR</name>
<evidence type="ECO:0000313" key="2">
    <source>
        <dbReference type="Proteomes" id="UP001221142"/>
    </source>
</evidence>
<dbReference type="EMBL" id="JARKIF010000007">
    <property type="protein sequence ID" value="KAJ7634617.1"/>
    <property type="molecule type" value="Genomic_DNA"/>
</dbReference>
<dbReference type="AlphaFoldDB" id="A0AAD7BZ52"/>
<reference evidence="1" key="1">
    <citation type="submission" date="2023-03" db="EMBL/GenBank/DDBJ databases">
        <title>Massive genome expansion in bonnet fungi (Mycena s.s.) driven by repeated elements and novel gene families across ecological guilds.</title>
        <authorList>
            <consortium name="Lawrence Berkeley National Laboratory"/>
            <person name="Harder C.B."/>
            <person name="Miyauchi S."/>
            <person name="Viragh M."/>
            <person name="Kuo A."/>
            <person name="Thoen E."/>
            <person name="Andreopoulos B."/>
            <person name="Lu D."/>
            <person name="Skrede I."/>
            <person name="Drula E."/>
            <person name="Henrissat B."/>
            <person name="Morin E."/>
            <person name="Kohler A."/>
            <person name="Barry K."/>
            <person name="LaButti K."/>
            <person name="Morin E."/>
            <person name="Salamov A."/>
            <person name="Lipzen A."/>
            <person name="Mereny Z."/>
            <person name="Hegedus B."/>
            <person name="Baldrian P."/>
            <person name="Stursova M."/>
            <person name="Weitz H."/>
            <person name="Taylor A."/>
            <person name="Grigoriev I.V."/>
            <person name="Nagy L.G."/>
            <person name="Martin F."/>
            <person name="Kauserud H."/>
        </authorList>
    </citation>
    <scope>NUCLEOTIDE SEQUENCE</scope>
    <source>
        <strain evidence="1">9284</strain>
    </source>
</reference>
<feature type="non-terminal residue" evidence="1">
    <location>
        <position position="244"/>
    </location>
</feature>